<gene>
    <name evidence="1" type="ORF">K1T71_008637</name>
</gene>
<comment type="caution">
    <text evidence="1">The sequence shown here is derived from an EMBL/GenBank/DDBJ whole genome shotgun (WGS) entry which is preliminary data.</text>
</comment>
<proteinExistence type="predicted"/>
<evidence type="ECO:0000313" key="2">
    <source>
        <dbReference type="Proteomes" id="UP000824533"/>
    </source>
</evidence>
<evidence type="ECO:0000313" key="1">
    <source>
        <dbReference type="EMBL" id="KAJ0175478.1"/>
    </source>
</evidence>
<name>A0ACC1CV17_9NEOP</name>
<organism evidence="1 2">
    <name type="scientific">Dendrolimus kikuchii</name>
    <dbReference type="NCBI Taxonomy" id="765133"/>
    <lineage>
        <taxon>Eukaryota</taxon>
        <taxon>Metazoa</taxon>
        <taxon>Ecdysozoa</taxon>
        <taxon>Arthropoda</taxon>
        <taxon>Hexapoda</taxon>
        <taxon>Insecta</taxon>
        <taxon>Pterygota</taxon>
        <taxon>Neoptera</taxon>
        <taxon>Endopterygota</taxon>
        <taxon>Lepidoptera</taxon>
        <taxon>Glossata</taxon>
        <taxon>Ditrysia</taxon>
        <taxon>Bombycoidea</taxon>
        <taxon>Lasiocampidae</taxon>
        <taxon>Dendrolimus</taxon>
    </lineage>
</organism>
<sequence length="977" mass="109661">MGLVLTAGCGLLAFLLYYNTLDAGFVYDDRRAILSNPDVAGHTPFGALFNHDFWGTSLTDAGSHGSFRPLCVATYRLNHSINGFKPWGYHFVNVILHCISTILVVITARRLLPRNYVKVGATVAGLTFAAHPIHTEAVAGVVGRADVIACNLFLVSFLCYTEHIRLREETFRWQCENFGIFRPGRNGNGGIKPCYSTRLRGVAKHVCFSILSVLMIRNYEPVTVITTDVKTGKSKLIVSPLSACVLEDAGKLLQWLALFGTVLFAIAATLCKEPGIMVLPLCIIYDLLKGSHYNISYFRRRWASVFSLGACGLLLLTWRLYLTGPPGSFALADNPTARDPSIFTRLFTFLYLPVFNFYLLLYPFQLSFDWSMESIPRIRSLADKRNLATILFYVLLMRFLWCTLKNVYMKPHKNCAKSLRASKKSSSKIKAKPFKDTKHKTQGKTFIGHAKDYVSSKKRLCPCIGCNHPLIDDHMNTYRDSNNNNMMMHNSICVCTLPYSSTEMHNFCRTVHCSPQVAMLVFTAFMIFPFIPATNILFYVGFVVAERVLYIPSVGFCLLLGLGASILTKNWHCSKTQCRIFMLVFVSTLSAMSKHTMNRNLDWHDEESLFRSAVHVNPPKAYGNLGSILISQGRNEEAEFAFEQALKYRPNMADVHYNLGILRQNQRRYSEAAHNFKTAINLRPSMALAYANLGASLLADGRTSAASRALKMGSKVDGDNVRNRREHEAARVSSLVQLATLQIQQGDLRKALITYKEAIQLLPIGDLGVLGWTRSSVLLKAVDLYMKLGDWPLAEKTVFSALDLAPDHLGAQLTLAEIISRNTSRGHEAAKIYNRVLSKYPNDPTVREHYGMHLLTQNRLLESAKQYLLAAQLAPRDAARAAAAARSLRNAGKCRIAEKWYTRAVILNPRNAEYHSNLGAIYHLNGKYTEAAASYRKSLALNPNDEIVITNLNRVRSVIYTERRKQDAVMKYTKIEV</sequence>
<dbReference type="EMBL" id="CM034401">
    <property type="protein sequence ID" value="KAJ0175478.1"/>
    <property type="molecule type" value="Genomic_DNA"/>
</dbReference>
<reference evidence="1 2" key="1">
    <citation type="journal article" date="2021" name="Front. Genet.">
        <title>Chromosome-Level Genome Assembly Reveals Significant Gene Expansion in the Toll and IMD Signaling Pathways of Dendrolimus kikuchii.</title>
        <authorList>
            <person name="Zhou J."/>
            <person name="Wu P."/>
            <person name="Xiong Z."/>
            <person name="Liu N."/>
            <person name="Zhao N."/>
            <person name="Ji M."/>
            <person name="Qiu Y."/>
            <person name="Yang B."/>
        </authorList>
    </citation>
    <scope>NUCLEOTIDE SEQUENCE [LARGE SCALE GENOMIC DNA]</scope>
    <source>
        <strain evidence="1">Ann1</strain>
    </source>
</reference>
<keyword evidence="2" id="KW-1185">Reference proteome</keyword>
<accession>A0ACC1CV17</accession>
<protein>
    <submittedName>
        <fullName evidence="1">Uncharacterized protein</fullName>
    </submittedName>
</protein>
<dbReference type="Proteomes" id="UP000824533">
    <property type="component" value="Linkage Group LG15"/>
</dbReference>